<dbReference type="Gramene" id="KJB23751">
    <property type="protein sequence ID" value="KJB23751"/>
    <property type="gene ID" value="B456_004G113400"/>
</dbReference>
<gene>
    <name evidence="2" type="ORF">B456_004G113400</name>
</gene>
<evidence type="ECO:0000313" key="3">
    <source>
        <dbReference type="Proteomes" id="UP000032304"/>
    </source>
</evidence>
<dbReference type="Proteomes" id="UP000032304">
    <property type="component" value="Chromosome 4"/>
</dbReference>
<sequence length="69" mass="7942">MKMASVEALPSSRKQEHLEAEKRRLEEFRKKKAAEKAKKAASTSQTNVFDVSLNEKQQLEIAISEVYYL</sequence>
<organism evidence="2 3">
    <name type="scientific">Gossypium raimondii</name>
    <name type="common">Peruvian cotton</name>
    <name type="synonym">Gossypium klotzschianum subsp. raimondii</name>
    <dbReference type="NCBI Taxonomy" id="29730"/>
    <lineage>
        <taxon>Eukaryota</taxon>
        <taxon>Viridiplantae</taxon>
        <taxon>Streptophyta</taxon>
        <taxon>Embryophyta</taxon>
        <taxon>Tracheophyta</taxon>
        <taxon>Spermatophyta</taxon>
        <taxon>Magnoliopsida</taxon>
        <taxon>eudicotyledons</taxon>
        <taxon>Gunneridae</taxon>
        <taxon>Pentapetalae</taxon>
        <taxon>rosids</taxon>
        <taxon>malvids</taxon>
        <taxon>Malvales</taxon>
        <taxon>Malvaceae</taxon>
        <taxon>Malvoideae</taxon>
        <taxon>Gossypium</taxon>
    </lineage>
</organism>
<keyword evidence="3" id="KW-1185">Reference proteome</keyword>
<dbReference type="PANTHER" id="PTHR47490:SF2">
    <property type="entry name" value="PROTEIN BLISTER"/>
    <property type="match status" value="1"/>
</dbReference>
<name>A0A0D2R2S9_GOSRA</name>
<evidence type="ECO:0000256" key="1">
    <source>
        <dbReference type="SAM" id="MobiDB-lite"/>
    </source>
</evidence>
<proteinExistence type="predicted"/>
<dbReference type="AlphaFoldDB" id="A0A0D2R2S9"/>
<reference evidence="2 3" key="1">
    <citation type="journal article" date="2012" name="Nature">
        <title>Repeated polyploidization of Gossypium genomes and the evolution of spinnable cotton fibres.</title>
        <authorList>
            <person name="Paterson A.H."/>
            <person name="Wendel J.F."/>
            <person name="Gundlach H."/>
            <person name="Guo H."/>
            <person name="Jenkins J."/>
            <person name="Jin D."/>
            <person name="Llewellyn D."/>
            <person name="Showmaker K.C."/>
            <person name="Shu S."/>
            <person name="Udall J."/>
            <person name="Yoo M.J."/>
            <person name="Byers R."/>
            <person name="Chen W."/>
            <person name="Doron-Faigenboim A."/>
            <person name="Duke M.V."/>
            <person name="Gong L."/>
            <person name="Grimwood J."/>
            <person name="Grover C."/>
            <person name="Grupp K."/>
            <person name="Hu G."/>
            <person name="Lee T.H."/>
            <person name="Li J."/>
            <person name="Lin L."/>
            <person name="Liu T."/>
            <person name="Marler B.S."/>
            <person name="Page J.T."/>
            <person name="Roberts A.W."/>
            <person name="Romanel E."/>
            <person name="Sanders W.S."/>
            <person name="Szadkowski E."/>
            <person name="Tan X."/>
            <person name="Tang H."/>
            <person name="Xu C."/>
            <person name="Wang J."/>
            <person name="Wang Z."/>
            <person name="Zhang D."/>
            <person name="Zhang L."/>
            <person name="Ashrafi H."/>
            <person name="Bedon F."/>
            <person name="Bowers J.E."/>
            <person name="Brubaker C.L."/>
            <person name="Chee P.W."/>
            <person name="Das S."/>
            <person name="Gingle A.R."/>
            <person name="Haigler C.H."/>
            <person name="Harker D."/>
            <person name="Hoffmann L.V."/>
            <person name="Hovav R."/>
            <person name="Jones D.C."/>
            <person name="Lemke C."/>
            <person name="Mansoor S."/>
            <person name="ur Rahman M."/>
            <person name="Rainville L.N."/>
            <person name="Rambani A."/>
            <person name="Reddy U.K."/>
            <person name="Rong J.K."/>
            <person name="Saranga Y."/>
            <person name="Scheffler B.E."/>
            <person name="Scheffler J.A."/>
            <person name="Stelly D.M."/>
            <person name="Triplett B.A."/>
            <person name="Van Deynze A."/>
            <person name="Vaslin M.F."/>
            <person name="Waghmare V.N."/>
            <person name="Walford S.A."/>
            <person name="Wright R.J."/>
            <person name="Zaki E.A."/>
            <person name="Zhang T."/>
            <person name="Dennis E.S."/>
            <person name="Mayer K.F."/>
            <person name="Peterson D.G."/>
            <person name="Rokhsar D.S."/>
            <person name="Wang X."/>
            <person name="Schmutz J."/>
        </authorList>
    </citation>
    <scope>NUCLEOTIDE SEQUENCE [LARGE SCALE GENOMIC DNA]</scope>
</reference>
<protein>
    <submittedName>
        <fullName evidence="2">Uncharacterized protein</fullName>
    </submittedName>
</protein>
<accession>A0A0D2R2S9</accession>
<dbReference type="EMBL" id="CM001743">
    <property type="protein sequence ID" value="KJB23751.1"/>
    <property type="molecule type" value="Genomic_DNA"/>
</dbReference>
<dbReference type="PANTHER" id="PTHR47490">
    <property type="entry name" value="PROTEIN BLISTER"/>
    <property type="match status" value="1"/>
</dbReference>
<evidence type="ECO:0000313" key="2">
    <source>
        <dbReference type="EMBL" id="KJB23751.1"/>
    </source>
</evidence>
<feature type="compositionally biased region" description="Basic and acidic residues" evidence="1">
    <location>
        <begin position="13"/>
        <end position="22"/>
    </location>
</feature>
<dbReference type="InterPro" id="IPR044194">
    <property type="entry name" value="BLISTER"/>
</dbReference>
<dbReference type="OMA" id="ISEVYCL"/>
<dbReference type="GO" id="GO:0040008">
    <property type="term" value="P:regulation of growth"/>
    <property type="evidence" value="ECO:0007669"/>
    <property type="project" value="InterPro"/>
</dbReference>
<feature type="region of interest" description="Disordered" evidence="1">
    <location>
        <begin position="1"/>
        <end position="22"/>
    </location>
</feature>